<dbReference type="EMBL" id="CP136894">
    <property type="protein sequence ID" value="WOL09181.1"/>
    <property type="molecule type" value="Genomic_DNA"/>
</dbReference>
<evidence type="ECO:0000313" key="1">
    <source>
        <dbReference type="EMBL" id="WOL09181.1"/>
    </source>
</evidence>
<gene>
    <name evidence="1" type="ORF">Cni_G17934</name>
</gene>
<evidence type="ECO:0000313" key="2">
    <source>
        <dbReference type="Proteomes" id="UP001327560"/>
    </source>
</evidence>
<name>A0AAQ3QH26_9LILI</name>
<dbReference type="Proteomes" id="UP001327560">
    <property type="component" value="Chromosome 5"/>
</dbReference>
<sequence length="137" mass="16084">MTLGGWRRRCCRDRGIRQADRKRLVVEQRTHQLNDHNTLGLMDSAYFVDAGLILGRPLAGPINHLERSTKLVRSNRLVHLFGPVIAWSKSEWVINVTHVNFYYYFIFCKLNANNYFSWKNNSKIFSSKICFIYGSKR</sequence>
<proteinExistence type="predicted"/>
<keyword evidence="2" id="KW-1185">Reference proteome</keyword>
<dbReference type="AlphaFoldDB" id="A0AAQ3QH26"/>
<reference evidence="1 2" key="1">
    <citation type="submission" date="2023-10" db="EMBL/GenBank/DDBJ databases">
        <title>Chromosome-scale genome assembly provides insights into flower coloration mechanisms of Canna indica.</title>
        <authorList>
            <person name="Li C."/>
        </authorList>
    </citation>
    <scope>NUCLEOTIDE SEQUENCE [LARGE SCALE GENOMIC DNA]</scope>
    <source>
        <tissue evidence="1">Flower</tissue>
    </source>
</reference>
<accession>A0AAQ3QH26</accession>
<organism evidence="1 2">
    <name type="scientific">Canna indica</name>
    <name type="common">Indian-shot</name>
    <dbReference type="NCBI Taxonomy" id="4628"/>
    <lineage>
        <taxon>Eukaryota</taxon>
        <taxon>Viridiplantae</taxon>
        <taxon>Streptophyta</taxon>
        <taxon>Embryophyta</taxon>
        <taxon>Tracheophyta</taxon>
        <taxon>Spermatophyta</taxon>
        <taxon>Magnoliopsida</taxon>
        <taxon>Liliopsida</taxon>
        <taxon>Zingiberales</taxon>
        <taxon>Cannaceae</taxon>
        <taxon>Canna</taxon>
    </lineage>
</organism>
<protein>
    <submittedName>
        <fullName evidence="1">Uncharacterized protein</fullName>
    </submittedName>
</protein>